<dbReference type="GO" id="GO:0042602">
    <property type="term" value="F:riboflavin reductase (NADPH) activity"/>
    <property type="evidence" value="ECO:0007669"/>
    <property type="project" value="TreeGrafter"/>
</dbReference>
<reference evidence="4 5" key="1">
    <citation type="submission" date="2020-08" db="EMBL/GenBank/DDBJ databases">
        <title>Genomic Encyclopedia of Type Strains, Phase IV (KMG-IV): sequencing the most valuable type-strain genomes for metagenomic binning, comparative biology and taxonomic classification.</title>
        <authorList>
            <person name="Goeker M."/>
        </authorList>
    </citation>
    <scope>NUCLEOTIDE SEQUENCE [LARGE SCALE GENOMIC DNA]</scope>
    <source>
        <strain evidence="4 5">DSM 22368</strain>
    </source>
</reference>
<dbReference type="PANTHER" id="PTHR30466:SF11">
    <property type="entry name" value="FLAVIN-DEPENDENT MONOOXYGENASE, REDUCTASE SUBUNIT HSAB"/>
    <property type="match status" value="1"/>
</dbReference>
<dbReference type="GO" id="GO:0010181">
    <property type="term" value="F:FMN binding"/>
    <property type="evidence" value="ECO:0007669"/>
    <property type="project" value="InterPro"/>
</dbReference>
<dbReference type="InParanoid" id="A0A7X0MV60"/>
<dbReference type="InterPro" id="IPR002563">
    <property type="entry name" value="Flavin_Rdtase-like_dom"/>
</dbReference>
<dbReference type="Proteomes" id="UP000528457">
    <property type="component" value="Unassembled WGS sequence"/>
</dbReference>
<dbReference type="AlphaFoldDB" id="A0A7X0MV60"/>
<comment type="similarity">
    <text evidence="1">Belongs to the non-flavoprotein flavin reductase family.</text>
</comment>
<organism evidence="4 5">
    <name type="scientific">Pseudoteredinibacter isoporae</name>
    <dbReference type="NCBI Taxonomy" id="570281"/>
    <lineage>
        <taxon>Bacteria</taxon>
        <taxon>Pseudomonadati</taxon>
        <taxon>Pseudomonadota</taxon>
        <taxon>Gammaproteobacteria</taxon>
        <taxon>Cellvibrionales</taxon>
        <taxon>Cellvibrionaceae</taxon>
        <taxon>Pseudoteredinibacter</taxon>
    </lineage>
</organism>
<dbReference type="RefSeq" id="WP_166850357.1">
    <property type="nucleotide sequence ID" value="NZ_JAAONY010000001.1"/>
</dbReference>
<name>A0A7X0MV60_9GAMM</name>
<keyword evidence="5" id="KW-1185">Reference proteome</keyword>
<protein>
    <submittedName>
        <fullName evidence="4">Flavin reductase (DIM6/NTAB) family NADH-FMN oxidoreductase RutF</fullName>
    </submittedName>
</protein>
<dbReference type="InterPro" id="IPR012349">
    <property type="entry name" value="Split_barrel_FMN-bd"/>
</dbReference>
<dbReference type="SUPFAM" id="SSF50475">
    <property type="entry name" value="FMN-binding split barrel"/>
    <property type="match status" value="1"/>
</dbReference>
<sequence length="161" mass="17596">MESSRIDPRELRDALGQFATGVTVITCYDKAGNAVGMTASSFNSLSLEPALVLWSIGKSSSNFDAFNGCDHFNIHVLKREQDALAYQFASKEGDRFANVELTRNDSKAPAIENCLARFECSMHANHDGGDHRLLIGKVEQLQQNDGEALAFHRGKFAGLCA</sequence>
<dbReference type="Gene3D" id="2.30.110.10">
    <property type="entry name" value="Electron Transport, Fmn-binding Protein, Chain A"/>
    <property type="match status" value="1"/>
</dbReference>
<comment type="caution">
    <text evidence="4">The sequence shown here is derived from an EMBL/GenBank/DDBJ whole genome shotgun (WGS) entry which is preliminary data.</text>
</comment>
<evidence type="ECO:0000313" key="4">
    <source>
        <dbReference type="EMBL" id="MBB6520740.1"/>
    </source>
</evidence>
<dbReference type="PANTHER" id="PTHR30466">
    <property type="entry name" value="FLAVIN REDUCTASE"/>
    <property type="match status" value="1"/>
</dbReference>
<evidence type="ECO:0000259" key="3">
    <source>
        <dbReference type="SMART" id="SM00903"/>
    </source>
</evidence>
<evidence type="ECO:0000256" key="1">
    <source>
        <dbReference type="ARBA" id="ARBA00008898"/>
    </source>
</evidence>
<gene>
    <name evidence="4" type="ORF">HNR48_001018</name>
</gene>
<keyword evidence="2" id="KW-0560">Oxidoreductase</keyword>
<evidence type="ECO:0000256" key="2">
    <source>
        <dbReference type="ARBA" id="ARBA00023002"/>
    </source>
</evidence>
<dbReference type="Pfam" id="PF01613">
    <property type="entry name" value="Flavin_Reduct"/>
    <property type="match status" value="1"/>
</dbReference>
<dbReference type="InterPro" id="IPR050268">
    <property type="entry name" value="NADH-dep_flavin_reductase"/>
</dbReference>
<accession>A0A7X0MV60</accession>
<dbReference type="SMART" id="SM00903">
    <property type="entry name" value="Flavin_Reduct"/>
    <property type="match status" value="1"/>
</dbReference>
<evidence type="ECO:0000313" key="5">
    <source>
        <dbReference type="Proteomes" id="UP000528457"/>
    </source>
</evidence>
<dbReference type="EMBL" id="JACHHT010000001">
    <property type="protein sequence ID" value="MBB6520740.1"/>
    <property type="molecule type" value="Genomic_DNA"/>
</dbReference>
<proteinExistence type="inferred from homology"/>
<feature type="domain" description="Flavin reductase like" evidence="3">
    <location>
        <begin position="15"/>
        <end position="158"/>
    </location>
</feature>